<feature type="transmembrane region" description="Helical" evidence="1">
    <location>
        <begin position="178"/>
        <end position="198"/>
    </location>
</feature>
<dbReference type="EMBL" id="BARV01029147">
    <property type="protein sequence ID" value="GAI41696.1"/>
    <property type="molecule type" value="Genomic_DNA"/>
</dbReference>
<keyword evidence="1" id="KW-0472">Membrane</keyword>
<protein>
    <recommendedName>
        <fullName evidence="3">CusA/CzcA family heavy metal efflux RND transporter</fullName>
    </recommendedName>
</protein>
<evidence type="ECO:0008006" key="3">
    <source>
        <dbReference type="Google" id="ProtNLM"/>
    </source>
</evidence>
<gene>
    <name evidence="2" type="ORF">S06H3_46538</name>
</gene>
<feature type="transmembrane region" description="Helical" evidence="1">
    <location>
        <begin position="132"/>
        <end position="157"/>
    </location>
</feature>
<dbReference type="AlphaFoldDB" id="X1PGT3"/>
<dbReference type="PANTHER" id="PTHR32063">
    <property type="match status" value="1"/>
</dbReference>
<keyword evidence="1" id="KW-1133">Transmembrane helix</keyword>
<dbReference type="PANTHER" id="PTHR32063:SF24">
    <property type="entry name" value="CATION EFFLUX SYSTEM (ACRB_ACRD_ACRF FAMILY)"/>
    <property type="match status" value="1"/>
</dbReference>
<organism evidence="2">
    <name type="scientific">marine sediment metagenome</name>
    <dbReference type="NCBI Taxonomy" id="412755"/>
    <lineage>
        <taxon>unclassified sequences</taxon>
        <taxon>metagenomes</taxon>
        <taxon>ecological metagenomes</taxon>
    </lineage>
</organism>
<evidence type="ECO:0000256" key="1">
    <source>
        <dbReference type="SAM" id="Phobius"/>
    </source>
</evidence>
<feature type="transmembrane region" description="Helical" evidence="1">
    <location>
        <begin position="107"/>
        <end position="126"/>
    </location>
</feature>
<feature type="transmembrane region" description="Helical" evidence="1">
    <location>
        <begin position="81"/>
        <end position="100"/>
    </location>
</feature>
<name>X1PGT3_9ZZZZ</name>
<dbReference type="InterPro" id="IPR001036">
    <property type="entry name" value="Acrflvin-R"/>
</dbReference>
<feature type="non-terminal residue" evidence="2">
    <location>
        <position position="1"/>
    </location>
</feature>
<reference evidence="2" key="1">
    <citation type="journal article" date="2014" name="Front. Microbiol.">
        <title>High frequency of phylogenetically diverse reductive dehalogenase-homologous genes in deep subseafloor sedimentary metagenomes.</title>
        <authorList>
            <person name="Kawai M."/>
            <person name="Futagami T."/>
            <person name="Toyoda A."/>
            <person name="Takaki Y."/>
            <person name="Nishi S."/>
            <person name="Hori S."/>
            <person name="Arai W."/>
            <person name="Tsubouchi T."/>
            <person name="Morono Y."/>
            <person name="Uchiyama I."/>
            <person name="Ito T."/>
            <person name="Fujiyama A."/>
            <person name="Inagaki F."/>
            <person name="Takami H."/>
        </authorList>
    </citation>
    <scope>NUCLEOTIDE SEQUENCE</scope>
    <source>
        <strain evidence="2">Expedition CK06-06</strain>
    </source>
</reference>
<dbReference type="Gene3D" id="1.20.1640.10">
    <property type="entry name" value="Multidrug efflux transporter AcrB transmembrane domain"/>
    <property type="match status" value="1"/>
</dbReference>
<dbReference type="PRINTS" id="PR00702">
    <property type="entry name" value="ACRIFLAVINRP"/>
</dbReference>
<comment type="caution">
    <text evidence="2">The sequence shown here is derived from an EMBL/GenBank/DDBJ whole genome shotgun (WGS) entry which is preliminary data.</text>
</comment>
<dbReference type="Pfam" id="PF00873">
    <property type="entry name" value="ACR_tran"/>
    <property type="match status" value="1"/>
</dbReference>
<keyword evidence="1" id="KW-0812">Transmembrane</keyword>
<dbReference type="SUPFAM" id="SSF82866">
    <property type="entry name" value="Multidrug efflux transporter AcrB transmembrane domain"/>
    <property type="match status" value="1"/>
</dbReference>
<feature type="transmembrane region" description="Helical" evidence="1">
    <location>
        <begin position="210"/>
        <end position="233"/>
    </location>
</feature>
<proteinExistence type="predicted"/>
<sequence length="250" mass="26723">QIGFIPLSQVANLDLQLGPNQISRENGKRLVIVSANVRGRDLGSFVEEATASLDKKVQIPAGYWTTWGGQFEQLQSAAKRLQIVVPVALLLVMTLLFLMFNNLKDGMLVFTGIPFALTGGVVALWLRDIPLSISAGVGFIALSGVAVLNGLVMIAFIRGLREEGRTLRQAVDEGALTRLRPVLMTALVASLGFIPMALATGTGAEVQRPLATVVIGGILSSTALTLLVLPALYHWAHRKDEDGDEAEVVS</sequence>
<dbReference type="GO" id="GO:0005886">
    <property type="term" value="C:plasma membrane"/>
    <property type="evidence" value="ECO:0007669"/>
    <property type="project" value="TreeGrafter"/>
</dbReference>
<accession>X1PGT3</accession>
<evidence type="ECO:0000313" key="2">
    <source>
        <dbReference type="EMBL" id="GAI41696.1"/>
    </source>
</evidence>
<dbReference type="GO" id="GO:0042910">
    <property type="term" value="F:xenobiotic transmembrane transporter activity"/>
    <property type="evidence" value="ECO:0007669"/>
    <property type="project" value="TreeGrafter"/>
</dbReference>